<comment type="caution">
    <text evidence="4">The sequence shown here is derived from an EMBL/GenBank/DDBJ whole genome shotgun (WGS) entry which is preliminary data.</text>
</comment>
<reference evidence="4" key="1">
    <citation type="submission" date="2021-01" db="EMBL/GenBank/DDBJ databases">
        <title>Whole genome shotgun sequence of Cellulomonas chitinilytica NBRC 110799.</title>
        <authorList>
            <person name="Komaki H."/>
            <person name="Tamura T."/>
        </authorList>
    </citation>
    <scope>NUCLEOTIDE SEQUENCE</scope>
    <source>
        <strain evidence="4">NBRC 110799</strain>
    </source>
</reference>
<dbReference type="InterPro" id="IPR009057">
    <property type="entry name" value="Homeodomain-like_sf"/>
</dbReference>
<dbReference type="Gene3D" id="1.10.357.10">
    <property type="entry name" value="Tetracycline Repressor, domain 2"/>
    <property type="match status" value="1"/>
</dbReference>
<dbReference type="RefSeq" id="WP_203756492.1">
    <property type="nucleotide sequence ID" value="NZ_BONK01000010.1"/>
</dbReference>
<dbReference type="Proteomes" id="UP000632740">
    <property type="component" value="Unassembled WGS sequence"/>
</dbReference>
<dbReference type="GO" id="GO:0003677">
    <property type="term" value="F:DNA binding"/>
    <property type="evidence" value="ECO:0007669"/>
    <property type="project" value="UniProtKB-UniRule"/>
</dbReference>
<dbReference type="Pfam" id="PF17940">
    <property type="entry name" value="TetR_C_31"/>
    <property type="match status" value="1"/>
</dbReference>
<organism evidence="4 5">
    <name type="scientific">Cellulomonas chitinilytica</name>
    <dbReference type="NCBI Taxonomy" id="398759"/>
    <lineage>
        <taxon>Bacteria</taxon>
        <taxon>Bacillati</taxon>
        <taxon>Actinomycetota</taxon>
        <taxon>Actinomycetes</taxon>
        <taxon>Micrococcales</taxon>
        <taxon>Cellulomonadaceae</taxon>
        <taxon>Cellulomonas</taxon>
    </lineage>
</organism>
<evidence type="ECO:0000313" key="5">
    <source>
        <dbReference type="Proteomes" id="UP000632740"/>
    </source>
</evidence>
<evidence type="ECO:0000256" key="2">
    <source>
        <dbReference type="PROSITE-ProRule" id="PRU00335"/>
    </source>
</evidence>
<dbReference type="SUPFAM" id="SSF46689">
    <property type="entry name" value="Homeodomain-like"/>
    <property type="match status" value="1"/>
</dbReference>
<gene>
    <name evidence="4" type="ORF">Cch01nite_29330</name>
</gene>
<sequence>MTARRARGEARSAQVVRAAADLLLLGGPGAVSHRAVAARAGVPLAATTYYFDRLDDLVRAAALLLADESAAHAERVAELAQPGDDVVATVVDAVLPNGGDVSVRAVYEHLVSAGRTPTVAGAYAAGRTRLDAAVAALLRIAGSPVPPALAIAVVDGAVVAALSEGHDVRDHARALLAPVLTPSPPTPA</sequence>
<keyword evidence="1 2" id="KW-0238">DNA-binding</keyword>
<dbReference type="InterPro" id="IPR001647">
    <property type="entry name" value="HTH_TetR"/>
</dbReference>
<protein>
    <submittedName>
        <fullName evidence="4">TetR family transcriptional regulator</fullName>
    </submittedName>
</protein>
<dbReference type="InterPro" id="IPR041583">
    <property type="entry name" value="TetR_C_31"/>
</dbReference>
<name>A0A919U3J5_9CELL</name>
<accession>A0A919U3J5</accession>
<evidence type="ECO:0000259" key="3">
    <source>
        <dbReference type="PROSITE" id="PS50977"/>
    </source>
</evidence>
<dbReference type="EMBL" id="BONK01000010">
    <property type="protein sequence ID" value="GIG22209.1"/>
    <property type="molecule type" value="Genomic_DNA"/>
</dbReference>
<feature type="domain" description="HTH tetR-type" evidence="3">
    <location>
        <begin position="9"/>
        <end position="69"/>
    </location>
</feature>
<evidence type="ECO:0000313" key="4">
    <source>
        <dbReference type="EMBL" id="GIG22209.1"/>
    </source>
</evidence>
<evidence type="ECO:0000256" key="1">
    <source>
        <dbReference type="ARBA" id="ARBA00023125"/>
    </source>
</evidence>
<dbReference type="AlphaFoldDB" id="A0A919U3J5"/>
<keyword evidence="5" id="KW-1185">Reference proteome</keyword>
<dbReference type="PROSITE" id="PS50977">
    <property type="entry name" value="HTH_TETR_2"/>
    <property type="match status" value="1"/>
</dbReference>
<proteinExistence type="predicted"/>
<feature type="DNA-binding region" description="H-T-H motif" evidence="2">
    <location>
        <begin position="32"/>
        <end position="51"/>
    </location>
</feature>